<sequence length="137" mass="14424">MLKTPLLHPQLLAALARSGHGSQILLADGNYPHSTGAPASAELIHLNVAPGLLSVPDVLGPLLATVPIEAAAIMLTAQGSEAEIVAGYRQQLPGVAFTGYERFAFYEAARRKDVAVVIATGEQRQYANLLLTIGVQK</sequence>
<dbReference type="RefSeq" id="WP_102162047.1">
    <property type="nucleotide sequence ID" value="NZ_JALXPM010000011.1"/>
</dbReference>
<organism evidence="4 5">
    <name type="scientific">Brevibacterium luteolum</name>
    <dbReference type="NCBI Taxonomy" id="199591"/>
    <lineage>
        <taxon>Bacteria</taxon>
        <taxon>Bacillati</taxon>
        <taxon>Actinomycetota</taxon>
        <taxon>Actinomycetes</taxon>
        <taxon>Micrococcales</taxon>
        <taxon>Brevibacteriaceae</taxon>
        <taxon>Brevibacterium</taxon>
    </lineage>
</organism>
<dbReference type="Pfam" id="PF05025">
    <property type="entry name" value="RbsD_FucU"/>
    <property type="match status" value="1"/>
</dbReference>
<dbReference type="Gene3D" id="3.40.1650.10">
    <property type="entry name" value="RbsD-like domain"/>
    <property type="match status" value="1"/>
</dbReference>
<evidence type="ECO:0000313" key="5">
    <source>
        <dbReference type="Proteomes" id="UP000235703"/>
    </source>
</evidence>
<gene>
    <name evidence="4" type="ORF">CJ198_07765</name>
</gene>
<evidence type="ECO:0000256" key="3">
    <source>
        <dbReference type="ARBA" id="ARBA00036324"/>
    </source>
</evidence>
<dbReference type="GO" id="GO:0042806">
    <property type="term" value="F:fucose binding"/>
    <property type="evidence" value="ECO:0007669"/>
    <property type="project" value="TreeGrafter"/>
</dbReference>
<dbReference type="GO" id="GO:0062193">
    <property type="term" value="F:D-ribose pyranase activity"/>
    <property type="evidence" value="ECO:0007669"/>
    <property type="project" value="UniProtKB-EC"/>
</dbReference>
<protein>
    <submittedName>
        <fullName evidence="4">RbsD or FucU transport</fullName>
    </submittedName>
</protein>
<dbReference type="GeneID" id="86842481"/>
<dbReference type="AlphaFoldDB" id="A0A2N6PHU8"/>
<dbReference type="InterPro" id="IPR050443">
    <property type="entry name" value="RbsD/FucU_mutarotase"/>
</dbReference>
<dbReference type="GO" id="GO:0006004">
    <property type="term" value="P:fucose metabolic process"/>
    <property type="evidence" value="ECO:0007669"/>
    <property type="project" value="TreeGrafter"/>
</dbReference>
<name>A0A2N6PHU8_9MICO</name>
<keyword evidence="5" id="KW-1185">Reference proteome</keyword>
<keyword evidence="2" id="KW-0413">Isomerase</keyword>
<dbReference type="GO" id="GO:0036373">
    <property type="term" value="F:L-fucose mutarotase activity"/>
    <property type="evidence" value="ECO:0007669"/>
    <property type="project" value="UniProtKB-EC"/>
</dbReference>
<comment type="caution">
    <text evidence="4">The sequence shown here is derived from an EMBL/GenBank/DDBJ whole genome shotgun (WGS) entry which is preliminary data.</text>
</comment>
<proteinExistence type="predicted"/>
<dbReference type="SUPFAM" id="SSF102546">
    <property type="entry name" value="RbsD-like"/>
    <property type="match status" value="1"/>
</dbReference>
<accession>A0A2N6PHU8</accession>
<evidence type="ECO:0000313" key="4">
    <source>
        <dbReference type="EMBL" id="PMB98251.1"/>
    </source>
</evidence>
<dbReference type="EMBL" id="PNFZ01000003">
    <property type="protein sequence ID" value="PMB98251.1"/>
    <property type="molecule type" value="Genomic_DNA"/>
</dbReference>
<comment type="catalytic activity">
    <reaction evidence="3">
        <text>alpha-L-fucose = beta-L-fucose</text>
        <dbReference type="Rhea" id="RHEA:25580"/>
        <dbReference type="ChEBI" id="CHEBI:42548"/>
        <dbReference type="ChEBI" id="CHEBI:42589"/>
        <dbReference type="EC" id="5.1.3.29"/>
    </reaction>
</comment>
<dbReference type="PANTHER" id="PTHR31690:SF4">
    <property type="entry name" value="FUCOSE MUTAROTASE"/>
    <property type="match status" value="1"/>
</dbReference>
<dbReference type="InterPro" id="IPR023750">
    <property type="entry name" value="RbsD-like_sf"/>
</dbReference>
<dbReference type="InterPro" id="IPR007721">
    <property type="entry name" value="RbsD_FucU"/>
</dbReference>
<dbReference type="Proteomes" id="UP000235703">
    <property type="component" value="Unassembled WGS sequence"/>
</dbReference>
<reference evidence="4 5" key="1">
    <citation type="submission" date="2017-09" db="EMBL/GenBank/DDBJ databases">
        <title>Bacterial strain isolated from the female urinary microbiota.</title>
        <authorList>
            <person name="Thomas-White K."/>
            <person name="Kumar N."/>
            <person name="Forster S."/>
            <person name="Putonti C."/>
            <person name="Lawley T."/>
            <person name="Wolfe A.J."/>
        </authorList>
    </citation>
    <scope>NUCLEOTIDE SEQUENCE [LARGE SCALE GENOMIC DNA]</scope>
    <source>
        <strain evidence="4 5">UMB0680</strain>
    </source>
</reference>
<comment type="catalytic activity">
    <reaction evidence="1">
        <text>beta-D-ribopyranose = beta-D-ribofuranose</text>
        <dbReference type="Rhea" id="RHEA:25432"/>
        <dbReference type="ChEBI" id="CHEBI:27476"/>
        <dbReference type="ChEBI" id="CHEBI:47002"/>
        <dbReference type="EC" id="5.4.99.62"/>
    </reaction>
</comment>
<dbReference type="PANTHER" id="PTHR31690">
    <property type="entry name" value="FUCOSE MUTAROTASE"/>
    <property type="match status" value="1"/>
</dbReference>
<evidence type="ECO:0000256" key="1">
    <source>
        <dbReference type="ARBA" id="ARBA00000223"/>
    </source>
</evidence>
<evidence type="ECO:0000256" key="2">
    <source>
        <dbReference type="ARBA" id="ARBA00023235"/>
    </source>
</evidence>
<dbReference type="OrthoDB" id="9805009at2"/>